<feature type="domain" description="BTB" evidence="1">
    <location>
        <begin position="288"/>
        <end position="353"/>
    </location>
</feature>
<name>A0AAX4KLH5_9TREE</name>
<sequence>MVTIRNFTGTLKLPRTLHPKYNTETDFALISCDLVQFNVDRETILKRSLVLRQIVSDVEGREQASKGIIFLNNGHSDILELFVRLCYGGTLETPEPRYAWRFCEDHYSLALLLRALKASQLYFKLIQQIYKWIMDKQLGAWYFFSFADKANLPDIATCAIAHGQAFIWPEGDRYSEVTEDGLTHNPFWGSIGSVNIMDPTAMAIQSFSSLSDKYIYGICRAMRSSPRLSPYKAKNRRDPTCWNSVASDFQEITRNFEYNDRIDIEKSRPTESYTQKYLSKLNYHFDDSDLTIITSDGVKFDTHRDTLNHTSSTFKDVLAFPQVQVQSATELELTDTEIETSRTVKLFLAFLYNPFEIKSPAPEEFREFIDLIRFCLKYDASDVLDNIRTYLYLWNSIGSLSFADVFLAASYMDDLPLMVAAFSNPNDIWGGGIVRTNHTARNTSFGMIEGAPMFDLSAAPFEWFVQIPMDIRWSLLRGIRRRLYRPLDDQSCLSLGTEFESCVKRIRQKFPTRCDAADHCLSYKIGAYSYRSGSFKNENGSKEKS</sequence>
<dbReference type="EMBL" id="CP144089">
    <property type="protein sequence ID" value="WWD07276.1"/>
    <property type="molecule type" value="Genomic_DNA"/>
</dbReference>
<organism evidence="2 3">
    <name type="scientific">Kwoniella europaea PYCC6329</name>
    <dbReference type="NCBI Taxonomy" id="1423913"/>
    <lineage>
        <taxon>Eukaryota</taxon>
        <taxon>Fungi</taxon>
        <taxon>Dikarya</taxon>
        <taxon>Basidiomycota</taxon>
        <taxon>Agaricomycotina</taxon>
        <taxon>Tremellomycetes</taxon>
        <taxon>Tremellales</taxon>
        <taxon>Cryptococcaceae</taxon>
        <taxon>Kwoniella</taxon>
    </lineage>
</organism>
<dbReference type="Proteomes" id="UP001358614">
    <property type="component" value="Chromosome 1"/>
</dbReference>
<dbReference type="InterPro" id="IPR000210">
    <property type="entry name" value="BTB/POZ_dom"/>
</dbReference>
<proteinExistence type="predicted"/>
<accession>A0AAX4KLH5</accession>
<evidence type="ECO:0000313" key="3">
    <source>
        <dbReference type="Proteomes" id="UP001358614"/>
    </source>
</evidence>
<dbReference type="GeneID" id="91104174"/>
<dbReference type="Gene3D" id="3.30.710.10">
    <property type="entry name" value="Potassium Channel Kv1.1, Chain A"/>
    <property type="match status" value="1"/>
</dbReference>
<dbReference type="AlphaFoldDB" id="A0AAX4KLH5"/>
<reference evidence="2 3" key="1">
    <citation type="submission" date="2024-01" db="EMBL/GenBank/DDBJ databases">
        <title>Comparative genomics of Cryptococcus and Kwoniella reveals pathogenesis evolution and contrasting modes of karyotype evolution via chromosome fusion or intercentromeric recombination.</title>
        <authorList>
            <person name="Coelho M.A."/>
            <person name="David-Palma M."/>
            <person name="Shea T."/>
            <person name="Bowers K."/>
            <person name="McGinley-Smith S."/>
            <person name="Mohammad A.W."/>
            <person name="Gnirke A."/>
            <person name="Yurkov A.M."/>
            <person name="Nowrousian M."/>
            <person name="Sun S."/>
            <person name="Cuomo C.A."/>
            <person name="Heitman J."/>
        </authorList>
    </citation>
    <scope>NUCLEOTIDE SEQUENCE [LARGE SCALE GENOMIC DNA]</scope>
    <source>
        <strain evidence="2 3">PYCC6329</strain>
    </source>
</reference>
<evidence type="ECO:0000259" key="1">
    <source>
        <dbReference type="PROSITE" id="PS50097"/>
    </source>
</evidence>
<dbReference type="KEGG" id="ker:91104174"/>
<gene>
    <name evidence="2" type="ORF">V865_005373</name>
</gene>
<keyword evidence="3" id="KW-1185">Reference proteome</keyword>
<dbReference type="InterPro" id="IPR011333">
    <property type="entry name" value="SKP1/BTB/POZ_sf"/>
</dbReference>
<protein>
    <recommendedName>
        <fullName evidence="1">BTB domain-containing protein</fullName>
    </recommendedName>
</protein>
<evidence type="ECO:0000313" key="2">
    <source>
        <dbReference type="EMBL" id="WWD07276.1"/>
    </source>
</evidence>
<dbReference type="PROSITE" id="PS50097">
    <property type="entry name" value="BTB"/>
    <property type="match status" value="1"/>
</dbReference>
<dbReference type="RefSeq" id="XP_066085243.1">
    <property type="nucleotide sequence ID" value="XM_066229146.1"/>
</dbReference>